<evidence type="ECO:0000256" key="9">
    <source>
        <dbReference type="RuleBase" id="RU003814"/>
    </source>
</evidence>
<evidence type="ECO:0000256" key="7">
    <source>
        <dbReference type="ARBA" id="ARBA00044356"/>
    </source>
</evidence>
<evidence type="ECO:0000256" key="2">
    <source>
        <dbReference type="ARBA" id="ARBA00007251"/>
    </source>
</evidence>
<dbReference type="SUPFAM" id="SSF100950">
    <property type="entry name" value="NagB/RpiA/CoA transferase-like"/>
    <property type="match status" value="1"/>
</dbReference>
<name>A0A915HIS7_ROMCU</name>
<dbReference type="PANTHER" id="PTHR10233:SF14">
    <property type="entry name" value="TRANSLATION INITIATION FACTOR EIF-2B SUBUNIT DELTA"/>
    <property type="match status" value="1"/>
</dbReference>
<evidence type="ECO:0000256" key="4">
    <source>
        <dbReference type="ARBA" id="ARBA00022540"/>
    </source>
</evidence>
<dbReference type="InterPro" id="IPR000649">
    <property type="entry name" value="IF-2B-related"/>
</dbReference>
<dbReference type="Pfam" id="PF01008">
    <property type="entry name" value="IF-2B"/>
    <property type="match status" value="1"/>
</dbReference>
<protein>
    <recommendedName>
        <fullName evidence="6">Translation initiation factor eIF2B subunit delta</fullName>
    </recommendedName>
    <alternativeName>
        <fullName evidence="7">eIF2B GDP-GTP exchange factor subunit delta</fullName>
    </alternativeName>
</protein>
<evidence type="ECO:0000313" key="11">
    <source>
        <dbReference type="WBParaSite" id="nRc.2.0.1.t01903-RA"/>
    </source>
</evidence>
<dbReference type="GO" id="GO:0003743">
    <property type="term" value="F:translation initiation factor activity"/>
    <property type="evidence" value="ECO:0007669"/>
    <property type="project" value="UniProtKB-KW"/>
</dbReference>
<accession>A0A915HIS7</accession>
<dbReference type="InterPro" id="IPR037171">
    <property type="entry name" value="NagB/RpiA_transferase-like"/>
</dbReference>
<comment type="similarity">
    <text evidence="2 9">Belongs to the eIF-2B alpha/beta/delta subunits family.</text>
</comment>
<dbReference type="PANTHER" id="PTHR10233">
    <property type="entry name" value="TRANSLATION INITIATION FACTOR EIF-2B"/>
    <property type="match status" value="1"/>
</dbReference>
<keyword evidence="4" id="KW-0396">Initiation factor</keyword>
<proteinExistence type="inferred from homology"/>
<reference evidence="11" key="1">
    <citation type="submission" date="2022-11" db="UniProtKB">
        <authorList>
            <consortium name="WormBaseParasite"/>
        </authorList>
    </citation>
    <scope>IDENTIFICATION</scope>
</reference>
<evidence type="ECO:0000256" key="8">
    <source>
        <dbReference type="ARBA" id="ARBA00046432"/>
    </source>
</evidence>
<dbReference type="OMA" id="YAEGIIC"/>
<sequence>MIVHPAFHRLGLRLSPANLSDQLIDSDVQCSALIDAFRELINEYHPPKDKTYAREIENVMKPCLSFVSGGKPLPPSMASLVKQLKYQLTHVLGSSTEDQAKADLLEWLDDFAEQKITLSTKAICLTLTEKFKTFDESPVILTYSCSSLIQEILEFASKNGANFRVIIVDSFPKGRGQILARSLVNSGVNCQYLLINAINHVIDSASLVLLGADGFLANGAAVCPSGSSQVCMVAKNRNIPVLVACQTYKFCERVQTAAVEHGWPDAEVVPADFVTGVVTELRTLPCSSVPAVLRVKQLY</sequence>
<keyword evidence="5" id="KW-0648">Protein biosynthesis</keyword>
<keyword evidence="3" id="KW-0963">Cytoplasm</keyword>
<dbReference type="InterPro" id="IPR042529">
    <property type="entry name" value="IF_2B-like_C"/>
</dbReference>
<dbReference type="Proteomes" id="UP000887565">
    <property type="component" value="Unplaced"/>
</dbReference>
<evidence type="ECO:0000256" key="5">
    <source>
        <dbReference type="ARBA" id="ARBA00022917"/>
    </source>
</evidence>
<evidence type="ECO:0000256" key="6">
    <source>
        <dbReference type="ARBA" id="ARBA00044147"/>
    </source>
</evidence>
<evidence type="ECO:0000313" key="10">
    <source>
        <dbReference type="Proteomes" id="UP000887565"/>
    </source>
</evidence>
<dbReference type="AlphaFoldDB" id="A0A915HIS7"/>
<dbReference type="Gene3D" id="3.40.50.10470">
    <property type="entry name" value="Translation initiation factor eif-2b, domain 2"/>
    <property type="match status" value="1"/>
</dbReference>
<comment type="subunit">
    <text evidence="8">Component of the translation initiation factor 2B (eIF2B) complex which is a heterodecamer of two sets of five different subunits: alpha, beta, gamma, delta and epsilon. Subunits alpha, beta and delta comprise a regulatory subcomplex and subunits epsilon and gamma comprise a catalytic subcomplex. Within the complex, the hexameric regulatory complex resides at the center, with the two heterodimeric catalytic subcomplexes bound on opposite sides.</text>
</comment>
<dbReference type="GO" id="GO:0005829">
    <property type="term" value="C:cytosol"/>
    <property type="evidence" value="ECO:0007669"/>
    <property type="project" value="UniProtKB-SubCell"/>
</dbReference>
<evidence type="ECO:0000256" key="1">
    <source>
        <dbReference type="ARBA" id="ARBA00004514"/>
    </source>
</evidence>
<evidence type="ECO:0000256" key="3">
    <source>
        <dbReference type="ARBA" id="ARBA00022490"/>
    </source>
</evidence>
<comment type="subcellular location">
    <subcellularLocation>
        <location evidence="1">Cytoplasm</location>
        <location evidence="1">Cytosol</location>
    </subcellularLocation>
</comment>
<keyword evidence="10" id="KW-1185">Reference proteome</keyword>
<organism evidence="10 11">
    <name type="scientific">Romanomermis culicivorax</name>
    <name type="common">Nematode worm</name>
    <dbReference type="NCBI Taxonomy" id="13658"/>
    <lineage>
        <taxon>Eukaryota</taxon>
        <taxon>Metazoa</taxon>
        <taxon>Ecdysozoa</taxon>
        <taxon>Nematoda</taxon>
        <taxon>Enoplea</taxon>
        <taxon>Dorylaimia</taxon>
        <taxon>Mermithida</taxon>
        <taxon>Mermithoidea</taxon>
        <taxon>Mermithidae</taxon>
        <taxon>Romanomermis</taxon>
    </lineage>
</organism>
<dbReference type="WBParaSite" id="nRc.2.0.1.t01903-RA">
    <property type="protein sequence ID" value="nRc.2.0.1.t01903-RA"/>
    <property type="gene ID" value="nRc.2.0.1.g01903"/>
</dbReference>